<dbReference type="HOGENOM" id="CLU_1602949_0_0_1"/>
<dbReference type="EMBL" id="KI925465">
    <property type="protein sequence ID" value="ETW76144.1"/>
    <property type="molecule type" value="Genomic_DNA"/>
</dbReference>
<dbReference type="RefSeq" id="XP_009552360.1">
    <property type="nucleotide sequence ID" value="XM_009554065.1"/>
</dbReference>
<reference evidence="1 2" key="1">
    <citation type="journal article" date="2012" name="New Phytol.">
        <title>Insight into trade-off between wood decay and parasitism from the genome of a fungal forest pathogen.</title>
        <authorList>
            <person name="Olson A."/>
            <person name="Aerts A."/>
            <person name="Asiegbu F."/>
            <person name="Belbahri L."/>
            <person name="Bouzid O."/>
            <person name="Broberg A."/>
            <person name="Canback B."/>
            <person name="Coutinho P.M."/>
            <person name="Cullen D."/>
            <person name="Dalman K."/>
            <person name="Deflorio G."/>
            <person name="van Diepen L.T."/>
            <person name="Dunand C."/>
            <person name="Duplessis S."/>
            <person name="Durling M."/>
            <person name="Gonthier P."/>
            <person name="Grimwood J."/>
            <person name="Fossdal C.G."/>
            <person name="Hansson D."/>
            <person name="Henrissat B."/>
            <person name="Hietala A."/>
            <person name="Himmelstrand K."/>
            <person name="Hoffmeister D."/>
            <person name="Hogberg N."/>
            <person name="James T.Y."/>
            <person name="Karlsson M."/>
            <person name="Kohler A."/>
            <person name="Kues U."/>
            <person name="Lee Y.H."/>
            <person name="Lin Y.C."/>
            <person name="Lind M."/>
            <person name="Lindquist E."/>
            <person name="Lombard V."/>
            <person name="Lucas S."/>
            <person name="Lunden K."/>
            <person name="Morin E."/>
            <person name="Murat C."/>
            <person name="Park J."/>
            <person name="Raffaello T."/>
            <person name="Rouze P."/>
            <person name="Salamov A."/>
            <person name="Schmutz J."/>
            <person name="Solheim H."/>
            <person name="Stahlberg J."/>
            <person name="Velez H."/>
            <person name="de Vries R.P."/>
            <person name="Wiebenga A."/>
            <person name="Woodward S."/>
            <person name="Yakovlev I."/>
            <person name="Garbelotto M."/>
            <person name="Martin F."/>
            <person name="Grigoriev I.V."/>
            <person name="Stenlid J."/>
        </authorList>
    </citation>
    <scope>NUCLEOTIDE SEQUENCE [LARGE SCALE GENOMIC DNA]</scope>
    <source>
        <strain evidence="1 2">TC 32-1</strain>
    </source>
</reference>
<accession>W4JRQ1</accession>
<keyword evidence="2" id="KW-1185">Reference proteome</keyword>
<sequence>MFRADKDGIANGGGPCDSSRGRYNRLIVVSISSFICNSTPLQDGRIGAQRRRTILRSGANIAWSSVRKSAASGKTNRWKGEEIRSATNLSQKSGCEENVEVVTPVHCVAFYEHTLHRTMSERRSNERGETPDVVNIQEGRQREGMIQWACQMSRIWTSKMEDTAWT</sequence>
<protein>
    <submittedName>
        <fullName evidence="1">Uncharacterized protein</fullName>
    </submittedName>
</protein>
<organism evidence="1 2">
    <name type="scientific">Heterobasidion irregulare (strain TC 32-1)</name>
    <dbReference type="NCBI Taxonomy" id="747525"/>
    <lineage>
        <taxon>Eukaryota</taxon>
        <taxon>Fungi</taxon>
        <taxon>Dikarya</taxon>
        <taxon>Basidiomycota</taxon>
        <taxon>Agaricomycotina</taxon>
        <taxon>Agaricomycetes</taxon>
        <taxon>Russulales</taxon>
        <taxon>Bondarzewiaceae</taxon>
        <taxon>Heterobasidion</taxon>
        <taxon>Heterobasidion annosum species complex</taxon>
    </lineage>
</organism>
<dbReference type="InParanoid" id="W4JRQ1"/>
<name>W4JRQ1_HETIT</name>
<proteinExistence type="predicted"/>
<dbReference type="KEGG" id="hir:HETIRDRAFT_430514"/>
<gene>
    <name evidence="1" type="ORF">HETIRDRAFT_430514</name>
</gene>
<dbReference type="GeneID" id="20674455"/>
<dbReference type="AlphaFoldDB" id="W4JRQ1"/>
<dbReference type="Proteomes" id="UP000030671">
    <property type="component" value="Unassembled WGS sequence"/>
</dbReference>
<evidence type="ECO:0000313" key="2">
    <source>
        <dbReference type="Proteomes" id="UP000030671"/>
    </source>
</evidence>
<evidence type="ECO:0000313" key="1">
    <source>
        <dbReference type="EMBL" id="ETW76144.1"/>
    </source>
</evidence>